<keyword evidence="2" id="KW-1185">Reference proteome</keyword>
<evidence type="ECO:0000313" key="1">
    <source>
        <dbReference type="EMBL" id="CDO57979.1"/>
    </source>
</evidence>
<reference evidence="1" key="1">
    <citation type="submission" date="2014-03" db="EMBL/GenBank/DDBJ databases">
        <authorList>
            <person name="Casaregola S."/>
        </authorList>
    </citation>
    <scope>NUCLEOTIDE SEQUENCE [LARGE SCALE GENOMIC DNA]</scope>
    <source>
        <strain evidence="1">CLIB 918</strain>
    </source>
</reference>
<sequence length="121" mass="13672">MIIALNTGFNAGFEPMWFKTTTFLEQIAPWWKILTFCGMVVLQEVVVSTLQKTVIFSGVGQPDLTGRMLLKINLMKCIVALLGRSWALSYRNREAWRFLCRFGQVTFVAAECDATTKKISG</sequence>
<dbReference type="Proteomes" id="UP000242525">
    <property type="component" value="Unassembled WGS sequence"/>
</dbReference>
<evidence type="ECO:0000313" key="2">
    <source>
        <dbReference type="Proteomes" id="UP000242525"/>
    </source>
</evidence>
<gene>
    <name evidence="1" type="ORF">BN980_GECA32s00615g</name>
</gene>
<dbReference type="EMBL" id="CCBN010000028">
    <property type="protein sequence ID" value="CDO57979.1"/>
    <property type="molecule type" value="Genomic_DNA"/>
</dbReference>
<organism evidence="1 2">
    <name type="scientific">Geotrichum candidum</name>
    <name type="common">Oospora lactis</name>
    <name type="synonym">Dipodascus geotrichum</name>
    <dbReference type="NCBI Taxonomy" id="1173061"/>
    <lineage>
        <taxon>Eukaryota</taxon>
        <taxon>Fungi</taxon>
        <taxon>Dikarya</taxon>
        <taxon>Ascomycota</taxon>
        <taxon>Saccharomycotina</taxon>
        <taxon>Dipodascomycetes</taxon>
        <taxon>Dipodascales</taxon>
        <taxon>Dipodascaceae</taxon>
        <taxon>Geotrichum</taxon>
    </lineage>
</organism>
<proteinExistence type="predicted"/>
<comment type="caution">
    <text evidence="1">The sequence shown here is derived from an EMBL/GenBank/DDBJ whole genome shotgun (WGS) entry which is preliminary data.</text>
</comment>
<name>A0A0J9XK50_GEOCN</name>
<accession>A0A0J9XK50</accession>
<protein>
    <submittedName>
        <fullName evidence="1">Uncharacterized protein</fullName>
    </submittedName>
</protein>
<dbReference type="AlphaFoldDB" id="A0A0J9XK50"/>